<dbReference type="EMBL" id="JACEFO010000035">
    <property type="protein sequence ID" value="KAF8783924.1"/>
    <property type="molecule type" value="Genomic_DNA"/>
</dbReference>
<feature type="region of interest" description="Disordered" evidence="1">
    <location>
        <begin position="63"/>
        <end position="102"/>
    </location>
</feature>
<reference evidence="2" key="1">
    <citation type="submission" date="2020-07" db="EMBL/GenBank/DDBJ databases">
        <title>Genome sequence and genetic diversity analysis of an under-domesticated orphan crop, white fonio (Digitaria exilis).</title>
        <authorList>
            <person name="Bennetzen J.L."/>
            <person name="Chen S."/>
            <person name="Ma X."/>
            <person name="Wang X."/>
            <person name="Yssel A.E.J."/>
            <person name="Chaluvadi S.R."/>
            <person name="Johnson M."/>
            <person name="Gangashetty P."/>
            <person name="Hamidou F."/>
            <person name="Sanogo M.D."/>
            <person name="Zwaenepoel A."/>
            <person name="Wallace J."/>
            <person name="Van De Peer Y."/>
            <person name="Van Deynze A."/>
        </authorList>
    </citation>
    <scope>NUCLEOTIDE SEQUENCE</scope>
    <source>
        <tissue evidence="2">Leaves</tissue>
    </source>
</reference>
<dbReference type="PANTHER" id="PTHR34196:SF4">
    <property type="entry name" value="OS06G0208200 PROTEIN"/>
    <property type="match status" value="1"/>
</dbReference>
<evidence type="ECO:0000313" key="2">
    <source>
        <dbReference type="EMBL" id="KAF8783924.1"/>
    </source>
</evidence>
<evidence type="ECO:0000256" key="1">
    <source>
        <dbReference type="SAM" id="MobiDB-lite"/>
    </source>
</evidence>
<keyword evidence="3" id="KW-1185">Reference proteome</keyword>
<dbReference type="OrthoDB" id="1269099at2759"/>
<feature type="compositionally biased region" description="Basic and acidic residues" evidence="1">
    <location>
        <begin position="125"/>
        <end position="141"/>
    </location>
</feature>
<name>A0A835FZD6_9POAL</name>
<organism evidence="2 3">
    <name type="scientific">Digitaria exilis</name>
    <dbReference type="NCBI Taxonomy" id="1010633"/>
    <lineage>
        <taxon>Eukaryota</taxon>
        <taxon>Viridiplantae</taxon>
        <taxon>Streptophyta</taxon>
        <taxon>Embryophyta</taxon>
        <taxon>Tracheophyta</taxon>
        <taxon>Spermatophyta</taxon>
        <taxon>Magnoliopsida</taxon>
        <taxon>Liliopsida</taxon>
        <taxon>Poales</taxon>
        <taxon>Poaceae</taxon>
        <taxon>PACMAD clade</taxon>
        <taxon>Panicoideae</taxon>
        <taxon>Panicodae</taxon>
        <taxon>Paniceae</taxon>
        <taxon>Anthephorinae</taxon>
        <taxon>Digitaria</taxon>
    </lineage>
</organism>
<gene>
    <name evidence="2" type="ORF">HU200_000097</name>
</gene>
<proteinExistence type="predicted"/>
<dbReference type="PANTHER" id="PTHR34196">
    <property type="entry name" value="OS02G0697700 PROTEIN"/>
    <property type="match status" value="1"/>
</dbReference>
<dbReference type="Proteomes" id="UP000636709">
    <property type="component" value="Unassembled WGS sequence"/>
</dbReference>
<comment type="caution">
    <text evidence="2">The sequence shown here is derived from an EMBL/GenBank/DDBJ whole genome shotgun (WGS) entry which is preliminary data.</text>
</comment>
<accession>A0A835FZD6</accession>
<feature type="region of interest" description="Disordered" evidence="1">
    <location>
        <begin position="125"/>
        <end position="174"/>
    </location>
</feature>
<evidence type="ECO:0000313" key="3">
    <source>
        <dbReference type="Proteomes" id="UP000636709"/>
    </source>
</evidence>
<dbReference type="AlphaFoldDB" id="A0A835FZD6"/>
<sequence>MVEAGASFMVLGIDLFHLLPGSHTPAHFPPRAPLDRVAVSGRPELLTMGGICLRAQDKVQAAADEDGGGVDGATVDKGEEEEVEEMAPVAPLPEPPDDGGPIGWPMPDFCPLTIDGEMKESFLETIRKDAAETERPPREEAEAAEEVVLSPDSRPSSSKRHRAGTASPSSRSPYRNILQVFQQCRQDVVGEAPAKNC</sequence>
<protein>
    <submittedName>
        <fullName evidence="2">Uncharacterized protein</fullName>
    </submittedName>
</protein>